<reference evidence="1" key="1">
    <citation type="journal article" date="2014" name="Nat. Commun.">
        <title>The tobacco genome sequence and its comparison with those of tomato and potato.</title>
        <authorList>
            <person name="Sierro N."/>
            <person name="Battey J.N."/>
            <person name="Ouadi S."/>
            <person name="Bakaher N."/>
            <person name="Bovet L."/>
            <person name="Willig A."/>
            <person name="Goepfert S."/>
            <person name="Peitsch M.C."/>
            <person name="Ivanov N.V."/>
        </authorList>
    </citation>
    <scope>NUCLEOTIDE SEQUENCE [LARGE SCALE GENOMIC DNA]</scope>
</reference>
<organism evidence="1 2">
    <name type="scientific">Nicotiana tabacum</name>
    <name type="common">Common tobacco</name>
    <dbReference type="NCBI Taxonomy" id="4097"/>
    <lineage>
        <taxon>Eukaryota</taxon>
        <taxon>Viridiplantae</taxon>
        <taxon>Streptophyta</taxon>
        <taxon>Embryophyta</taxon>
        <taxon>Tracheophyta</taxon>
        <taxon>Spermatophyta</taxon>
        <taxon>Magnoliopsida</taxon>
        <taxon>eudicotyledons</taxon>
        <taxon>Gunneridae</taxon>
        <taxon>Pentapetalae</taxon>
        <taxon>asterids</taxon>
        <taxon>lamiids</taxon>
        <taxon>Solanales</taxon>
        <taxon>Solanaceae</taxon>
        <taxon>Nicotianoideae</taxon>
        <taxon>Nicotianeae</taxon>
        <taxon>Nicotiana</taxon>
    </lineage>
</organism>
<keyword evidence="1" id="KW-1185">Reference proteome</keyword>
<name>A0AC58TJ69_TOBAC</name>
<accession>A0AC58TJ69</accession>
<keyword evidence="2" id="KW-0649">Protein kinase inhibitor</keyword>
<reference evidence="2" key="2">
    <citation type="submission" date="2025-08" db="UniProtKB">
        <authorList>
            <consortium name="RefSeq"/>
        </authorList>
    </citation>
    <scope>IDENTIFICATION</scope>
    <source>
        <tissue evidence="2">Leaf</tissue>
    </source>
</reference>
<dbReference type="RefSeq" id="XP_075097254.1">
    <property type="nucleotide sequence ID" value="XM_075241153.1"/>
</dbReference>
<evidence type="ECO:0000313" key="1">
    <source>
        <dbReference type="Proteomes" id="UP000790787"/>
    </source>
</evidence>
<protein>
    <submittedName>
        <fullName evidence="2">Cyclin-dependent kinase inhibitor 5 isoform X1</fullName>
    </submittedName>
</protein>
<evidence type="ECO:0000313" key="2">
    <source>
        <dbReference type="RefSeq" id="XP_075097254.1"/>
    </source>
</evidence>
<proteinExistence type="predicted"/>
<gene>
    <name evidence="2" type="primary">LOC107823173</name>
</gene>
<dbReference type="Proteomes" id="UP000790787">
    <property type="component" value="Chromosome 20"/>
</dbReference>
<sequence length="288" mass="32300">MGKYMRKSKTTGEVALLEVSHTQSSPLGVRTRAKTLALQRLQKSNSTGNGSGEGGGGGGSYLQLRSRRLEKPNQERKRQKYPLKDPNLPNPIKNNQSSRTSSTRLRQGHSWNSVSVEDRLGEQKKEEINLQEIQNEIKDNSCGEGGVEASFGENLLEFEGRESKTELLAEGLSETASLPSEGSVHLSLSRPHSWKSTRTTRESTPCSLIRDADNIQTPGSSTRPTNATEDNSRMPNSTRRHIPTAREMNDFFGGPEEQQQRQFIEKYNFDPVNDKPLPGRYEWEKVDR</sequence>